<accession>A0A0F9G6K4</accession>
<evidence type="ECO:0000256" key="1">
    <source>
        <dbReference type="SAM" id="MobiDB-lite"/>
    </source>
</evidence>
<dbReference type="EMBL" id="LAZR01018954">
    <property type="protein sequence ID" value="KKL94323.1"/>
    <property type="molecule type" value="Genomic_DNA"/>
</dbReference>
<comment type="caution">
    <text evidence="2">The sequence shown here is derived from an EMBL/GenBank/DDBJ whole genome shotgun (WGS) entry which is preliminary data.</text>
</comment>
<name>A0A0F9G6K4_9ZZZZ</name>
<feature type="compositionally biased region" description="Basic and acidic residues" evidence="1">
    <location>
        <begin position="1"/>
        <end position="11"/>
    </location>
</feature>
<reference evidence="2" key="1">
    <citation type="journal article" date="2015" name="Nature">
        <title>Complex archaea that bridge the gap between prokaryotes and eukaryotes.</title>
        <authorList>
            <person name="Spang A."/>
            <person name="Saw J.H."/>
            <person name="Jorgensen S.L."/>
            <person name="Zaremba-Niedzwiedzka K."/>
            <person name="Martijn J."/>
            <person name="Lind A.E."/>
            <person name="van Eijk R."/>
            <person name="Schleper C."/>
            <person name="Guy L."/>
            <person name="Ettema T.J."/>
        </authorList>
    </citation>
    <scope>NUCLEOTIDE SEQUENCE</scope>
</reference>
<feature type="region of interest" description="Disordered" evidence="1">
    <location>
        <begin position="1"/>
        <end position="20"/>
    </location>
</feature>
<sequence>IMRDNNIKEGEWNNSGSGRLMSNPERVMCEIFLWII</sequence>
<dbReference type="AlphaFoldDB" id="A0A0F9G6K4"/>
<evidence type="ECO:0000313" key="2">
    <source>
        <dbReference type="EMBL" id="KKL94323.1"/>
    </source>
</evidence>
<organism evidence="2">
    <name type="scientific">marine sediment metagenome</name>
    <dbReference type="NCBI Taxonomy" id="412755"/>
    <lineage>
        <taxon>unclassified sequences</taxon>
        <taxon>metagenomes</taxon>
        <taxon>ecological metagenomes</taxon>
    </lineage>
</organism>
<protein>
    <submittedName>
        <fullName evidence="2">Uncharacterized protein</fullName>
    </submittedName>
</protein>
<gene>
    <name evidence="2" type="ORF">LCGC14_1865760</name>
</gene>
<proteinExistence type="predicted"/>
<feature type="non-terminal residue" evidence="2">
    <location>
        <position position="1"/>
    </location>
</feature>